<evidence type="ECO:0000256" key="5">
    <source>
        <dbReference type="ARBA" id="ARBA00025466"/>
    </source>
</evidence>
<dbReference type="InterPro" id="IPR013083">
    <property type="entry name" value="Znf_RING/FYVE/PHD"/>
</dbReference>
<feature type="domain" description="Myb/SANT-like DNA-binding" evidence="6">
    <location>
        <begin position="96"/>
        <end position="151"/>
    </location>
</feature>
<dbReference type="Proteomes" id="UP001152799">
    <property type="component" value="Chromosome 5"/>
</dbReference>
<comment type="function">
    <text evidence="5">Involved in transvection phenomena (= synapsis-dependent gene expression), where the synaptic pairing of chromosomes carrying genes with which zeste interacts influences the expression of these genes. Zeste binds to DNA and stimulates transcription from a nearby promoter.</text>
</comment>
<evidence type="ECO:0000259" key="6">
    <source>
        <dbReference type="Pfam" id="PF13873"/>
    </source>
</evidence>
<gene>
    <name evidence="7" type="ORF">CEUTPL_LOCUS10272</name>
</gene>
<keyword evidence="3" id="KW-0805">Transcription regulation</keyword>
<keyword evidence="8" id="KW-1185">Reference proteome</keyword>
<dbReference type="Pfam" id="PF13873">
    <property type="entry name" value="Myb_DNA-bind_5"/>
    <property type="match status" value="1"/>
</dbReference>
<dbReference type="EMBL" id="OU892281">
    <property type="protein sequence ID" value="CAG9769774.1"/>
    <property type="molecule type" value="Genomic_DNA"/>
</dbReference>
<evidence type="ECO:0000256" key="1">
    <source>
        <dbReference type="ARBA" id="ARBA00011764"/>
    </source>
</evidence>
<keyword evidence="4" id="KW-0804">Transcription</keyword>
<accession>A0A9N9QQG8</accession>
<dbReference type="AlphaFoldDB" id="A0A9N9QQG8"/>
<organism evidence="7 8">
    <name type="scientific">Ceutorhynchus assimilis</name>
    <name type="common">cabbage seed weevil</name>
    <dbReference type="NCBI Taxonomy" id="467358"/>
    <lineage>
        <taxon>Eukaryota</taxon>
        <taxon>Metazoa</taxon>
        <taxon>Ecdysozoa</taxon>
        <taxon>Arthropoda</taxon>
        <taxon>Hexapoda</taxon>
        <taxon>Insecta</taxon>
        <taxon>Pterygota</taxon>
        <taxon>Neoptera</taxon>
        <taxon>Endopterygota</taxon>
        <taxon>Coleoptera</taxon>
        <taxon>Polyphaga</taxon>
        <taxon>Cucujiformia</taxon>
        <taxon>Curculionidae</taxon>
        <taxon>Ceutorhynchinae</taxon>
        <taxon>Ceutorhynchus</taxon>
    </lineage>
</organism>
<evidence type="ECO:0000256" key="2">
    <source>
        <dbReference type="ARBA" id="ARBA00016807"/>
    </source>
</evidence>
<evidence type="ECO:0000256" key="4">
    <source>
        <dbReference type="ARBA" id="ARBA00023163"/>
    </source>
</evidence>
<dbReference type="Gene3D" id="3.30.40.10">
    <property type="entry name" value="Zinc/RING finger domain, C3HC4 (zinc finger)"/>
    <property type="match status" value="1"/>
</dbReference>
<proteinExistence type="predicted"/>
<sequence>MKLMSKIKRRKSKSPTYNLLLDIRRTSNRRVATKLQKAKRDLFSKKKSSARSASTNFSATEPSTSKPFEESWYCAICDTEDQLDMRLCSFCLKYFHENCIENKATDKSSIVVKEQAWKELTDTFNAVSTTGIYRDKECLKRFYENRKSDLRNLRKIIAKNKQEMMKTGGGPENQIELDAADKILITIVNQKSVEGLINIFDSDIAVQCKNVDEPKNVKGSNKQEFYLKNMTCLEKIIWSEENENIETGNKNFATDQDQNKTNVSQDFPNFQETLQEPNFKMANDLRLPKNPALKVQSVMEKKDQTRRPEIQILASSHIAQKYDELLDQRKLLLQKQIESINQDLAFQEIKNKLEIDILNIKLAREKQKQYVHFKN</sequence>
<comment type="subunit">
    <text evidence="1">Self-associates forming complexes of several hundred monomers.</text>
</comment>
<name>A0A9N9QQG8_9CUCU</name>
<protein>
    <recommendedName>
        <fullName evidence="2">Regulatory protein zeste</fullName>
    </recommendedName>
</protein>
<dbReference type="InterPro" id="IPR028002">
    <property type="entry name" value="Myb_DNA-bind_5"/>
</dbReference>
<dbReference type="OrthoDB" id="6783928at2759"/>
<dbReference type="InterPro" id="IPR011011">
    <property type="entry name" value="Znf_FYVE_PHD"/>
</dbReference>
<evidence type="ECO:0000313" key="8">
    <source>
        <dbReference type="Proteomes" id="UP001152799"/>
    </source>
</evidence>
<evidence type="ECO:0000256" key="3">
    <source>
        <dbReference type="ARBA" id="ARBA00023015"/>
    </source>
</evidence>
<evidence type="ECO:0000313" key="7">
    <source>
        <dbReference type="EMBL" id="CAG9769774.1"/>
    </source>
</evidence>
<dbReference type="SUPFAM" id="SSF57903">
    <property type="entry name" value="FYVE/PHD zinc finger"/>
    <property type="match status" value="1"/>
</dbReference>
<reference evidence="7" key="1">
    <citation type="submission" date="2022-01" db="EMBL/GenBank/DDBJ databases">
        <authorList>
            <person name="King R."/>
        </authorList>
    </citation>
    <scope>NUCLEOTIDE SEQUENCE</scope>
</reference>